<evidence type="ECO:0000313" key="2">
    <source>
        <dbReference type="EMBL" id="ROP45948.1"/>
    </source>
</evidence>
<feature type="region of interest" description="Disordered" evidence="1">
    <location>
        <begin position="1"/>
        <end position="65"/>
    </location>
</feature>
<evidence type="ECO:0000313" key="3">
    <source>
        <dbReference type="Proteomes" id="UP000276232"/>
    </source>
</evidence>
<dbReference type="EMBL" id="RJKN01000001">
    <property type="protein sequence ID" value="ROP45948.1"/>
    <property type="molecule type" value="Genomic_DNA"/>
</dbReference>
<accession>A0A3N1HTU0</accession>
<comment type="caution">
    <text evidence="2">The sequence shown here is derived from an EMBL/GenBank/DDBJ whole genome shotgun (WGS) entry which is preliminary data.</text>
</comment>
<organism evidence="2 3">
    <name type="scientific">Pseudokineococcus lusitanus</name>
    <dbReference type="NCBI Taxonomy" id="763993"/>
    <lineage>
        <taxon>Bacteria</taxon>
        <taxon>Bacillati</taxon>
        <taxon>Actinomycetota</taxon>
        <taxon>Actinomycetes</taxon>
        <taxon>Kineosporiales</taxon>
        <taxon>Kineosporiaceae</taxon>
        <taxon>Pseudokineococcus</taxon>
    </lineage>
</organism>
<dbReference type="InParanoid" id="A0A3N1HTU0"/>
<reference evidence="2 3" key="1">
    <citation type="journal article" date="2015" name="Stand. Genomic Sci.">
        <title>Genomic Encyclopedia of Bacterial and Archaeal Type Strains, Phase III: the genomes of soil and plant-associated and newly described type strains.</title>
        <authorList>
            <person name="Whitman W.B."/>
            <person name="Woyke T."/>
            <person name="Klenk H.P."/>
            <person name="Zhou Y."/>
            <person name="Lilburn T.G."/>
            <person name="Beck B.J."/>
            <person name="De Vos P."/>
            <person name="Vandamme P."/>
            <person name="Eisen J.A."/>
            <person name="Garrity G."/>
            <person name="Hugenholtz P."/>
            <person name="Kyrpides N.C."/>
        </authorList>
    </citation>
    <scope>NUCLEOTIDE SEQUENCE [LARGE SCALE GENOMIC DNA]</scope>
    <source>
        <strain evidence="2 3">CECT 7306</strain>
    </source>
</reference>
<name>A0A3N1HTU0_9ACTN</name>
<protein>
    <submittedName>
        <fullName evidence="2">Uncharacterized protein</fullName>
    </submittedName>
</protein>
<gene>
    <name evidence="2" type="ORF">EDC03_0564</name>
</gene>
<keyword evidence="3" id="KW-1185">Reference proteome</keyword>
<feature type="compositionally biased region" description="Polar residues" evidence="1">
    <location>
        <begin position="1"/>
        <end position="12"/>
    </location>
</feature>
<feature type="compositionally biased region" description="Pro residues" evidence="1">
    <location>
        <begin position="36"/>
        <end position="48"/>
    </location>
</feature>
<feature type="compositionally biased region" description="Basic and acidic residues" evidence="1">
    <location>
        <begin position="51"/>
        <end position="65"/>
    </location>
</feature>
<dbReference type="AlphaFoldDB" id="A0A3N1HTU0"/>
<sequence length="65" mass="6842">MSQEATVSTTDDSPPRDASGRFTSTPEAPQDGPPFLLQPPPPGAPPGPLTDDPHYRDRADTAQEG</sequence>
<evidence type="ECO:0000256" key="1">
    <source>
        <dbReference type="SAM" id="MobiDB-lite"/>
    </source>
</evidence>
<proteinExistence type="predicted"/>
<dbReference type="Proteomes" id="UP000276232">
    <property type="component" value="Unassembled WGS sequence"/>
</dbReference>